<dbReference type="Proteomes" id="UP000010824">
    <property type="component" value="Chromosome"/>
</dbReference>
<dbReference type="SUPFAM" id="SSF57821">
    <property type="entry name" value="Hypothetical protein MTH1184"/>
    <property type="match status" value="1"/>
</dbReference>
<feature type="compositionally biased region" description="Polar residues" evidence="1">
    <location>
        <begin position="83"/>
        <end position="94"/>
    </location>
</feature>
<evidence type="ECO:0000259" key="2">
    <source>
        <dbReference type="Pfam" id="PF09082"/>
    </source>
</evidence>
<evidence type="ECO:0000313" key="3">
    <source>
        <dbReference type="EMBL" id="AGB02854.1"/>
    </source>
</evidence>
<dbReference type="AlphaFoldDB" id="L0HIF0"/>
<feature type="compositionally biased region" description="Basic and acidic residues" evidence="1">
    <location>
        <begin position="63"/>
        <end position="78"/>
    </location>
</feature>
<protein>
    <recommendedName>
        <fullName evidence="2">DUF1922 domain-containing protein</fullName>
    </recommendedName>
</protein>
<dbReference type="GeneID" id="14308220"/>
<name>L0HIF0_METFS</name>
<dbReference type="HOGENOM" id="CLU_2461806_0_0_2"/>
<evidence type="ECO:0000256" key="1">
    <source>
        <dbReference type="SAM" id="MobiDB-lite"/>
    </source>
</evidence>
<dbReference type="EMBL" id="CP003167">
    <property type="protein sequence ID" value="AGB02854.1"/>
    <property type="molecule type" value="Genomic_DNA"/>
</dbReference>
<dbReference type="RefSeq" id="WP_015285817.1">
    <property type="nucleotide sequence ID" value="NC_019943.1"/>
</dbReference>
<dbReference type="OrthoDB" id="108510at2157"/>
<gene>
    <name evidence="3" type="ordered locus">Metfor_1831</name>
</gene>
<dbReference type="Pfam" id="PF09082">
    <property type="entry name" value="DUF1922"/>
    <property type="match status" value="1"/>
</dbReference>
<dbReference type="InterPro" id="IPR036304">
    <property type="entry name" value="MTH1184"/>
</dbReference>
<dbReference type="InterPro" id="IPR015166">
    <property type="entry name" value="DUF1922"/>
</dbReference>
<proteinExistence type="predicted"/>
<reference evidence="3 4" key="2">
    <citation type="journal article" date="2014" name="Genome Announc.">
        <title>Complete Genome Sequence of Methanoregula formicica SMSPT, a Mesophilic Hydrogenotrophic Methanogen Isolated from a Methanogenic Upflow Anaerobic Sludge Blanket Reactor.</title>
        <authorList>
            <person name="Yamamoto K."/>
            <person name="Tamaki H."/>
            <person name="Cadillo-Quiroz H."/>
            <person name="Imachi H."/>
            <person name="Kyrpides N."/>
            <person name="Woyke T."/>
            <person name="Goodwin L."/>
            <person name="Zinder S.H."/>
            <person name="Kamagata Y."/>
            <person name="Liu W.T."/>
        </authorList>
    </citation>
    <scope>NUCLEOTIDE SEQUENCE [LARGE SCALE GENOMIC DNA]</scope>
    <source>
        <strain evidence="4">DSM 22288 / NBRC 105244 / SMSP</strain>
    </source>
</reference>
<organism evidence="3 4">
    <name type="scientific">Methanoregula formicica (strain DSM 22288 / NBRC 105244 / SMSP)</name>
    <dbReference type="NCBI Taxonomy" id="593750"/>
    <lineage>
        <taxon>Archaea</taxon>
        <taxon>Methanobacteriati</taxon>
        <taxon>Methanobacteriota</taxon>
        <taxon>Stenosarchaea group</taxon>
        <taxon>Methanomicrobia</taxon>
        <taxon>Methanomicrobiales</taxon>
        <taxon>Methanoregulaceae</taxon>
        <taxon>Methanoregula</taxon>
    </lineage>
</organism>
<reference evidence="4" key="1">
    <citation type="submission" date="2011-12" db="EMBL/GenBank/DDBJ databases">
        <title>Complete sequence of Methanoregula formicicum SMSP.</title>
        <authorList>
            <person name="Lucas S."/>
            <person name="Han J."/>
            <person name="Lapidus A."/>
            <person name="Cheng J.-F."/>
            <person name="Goodwin L."/>
            <person name="Pitluck S."/>
            <person name="Peters L."/>
            <person name="Ovchinnikova G."/>
            <person name="Teshima H."/>
            <person name="Detter J.C."/>
            <person name="Han C."/>
            <person name="Tapia R."/>
            <person name="Land M."/>
            <person name="Hauser L."/>
            <person name="Kyrpides N."/>
            <person name="Ivanova N."/>
            <person name="Pagani I."/>
            <person name="Imachi H."/>
            <person name="Tamaki H."/>
            <person name="Sekiguchi Y."/>
            <person name="Kamagata Y."/>
            <person name="Cadillo-Quiroz H."/>
            <person name="Zinder S."/>
            <person name="Liu W.-T."/>
            <person name="Woyke T."/>
        </authorList>
    </citation>
    <scope>NUCLEOTIDE SEQUENCE [LARGE SCALE GENOMIC DNA]</scope>
    <source>
        <strain evidence="4">DSM 22288 / NBRC 105244 / SMSP</strain>
    </source>
</reference>
<dbReference type="KEGG" id="mfo:Metfor_1831"/>
<sequence>MYLIIRCPQCVTFTYVDNFQRWKLCPTCGHAYEVSKAPMYLEVQDHHEAEHIVRQMEKHLHANKKKDFSAEEKEELRHHYTTALKQRQQQHPVH</sequence>
<dbReference type="Gene3D" id="3.90.820.10">
    <property type="entry name" value="Structural Genomics, Unknown Function 30-nov-00 1gh9 Mol_id"/>
    <property type="match status" value="1"/>
</dbReference>
<feature type="region of interest" description="Disordered" evidence="1">
    <location>
        <begin position="63"/>
        <end position="94"/>
    </location>
</feature>
<dbReference type="InParanoid" id="L0HIF0"/>
<keyword evidence="4" id="KW-1185">Reference proteome</keyword>
<evidence type="ECO:0000313" key="4">
    <source>
        <dbReference type="Proteomes" id="UP000010824"/>
    </source>
</evidence>
<feature type="domain" description="DUF1922" evidence="2">
    <location>
        <begin position="1"/>
        <end position="56"/>
    </location>
</feature>
<dbReference type="eggNOG" id="arCOG05509">
    <property type="taxonomic scope" value="Archaea"/>
</dbReference>
<accession>L0HIF0</accession>